<dbReference type="Pfam" id="PF02811">
    <property type="entry name" value="PHP"/>
    <property type="match status" value="1"/>
</dbReference>
<comment type="catalytic activity">
    <reaction evidence="7 8">
        <text>L-histidinol phosphate + H2O = L-histidinol + phosphate</text>
        <dbReference type="Rhea" id="RHEA:14465"/>
        <dbReference type="ChEBI" id="CHEBI:15377"/>
        <dbReference type="ChEBI" id="CHEBI:43474"/>
        <dbReference type="ChEBI" id="CHEBI:57699"/>
        <dbReference type="ChEBI" id="CHEBI:57980"/>
        <dbReference type="EC" id="3.1.3.15"/>
    </reaction>
</comment>
<evidence type="ECO:0000256" key="3">
    <source>
        <dbReference type="ARBA" id="ARBA00013085"/>
    </source>
</evidence>
<dbReference type="OrthoDB" id="9775255at2"/>
<accession>A0A1G5CPF4</accession>
<dbReference type="GO" id="GO:0004401">
    <property type="term" value="F:histidinol-phosphatase activity"/>
    <property type="evidence" value="ECO:0007669"/>
    <property type="project" value="UniProtKB-UniRule"/>
</dbReference>
<dbReference type="InterPro" id="IPR003141">
    <property type="entry name" value="Pol/His_phosphatase_N"/>
</dbReference>
<dbReference type="GO" id="GO:0000105">
    <property type="term" value="P:L-histidine biosynthetic process"/>
    <property type="evidence" value="ECO:0007669"/>
    <property type="project" value="UniProtKB-UniRule"/>
</dbReference>
<dbReference type="GO" id="GO:0005737">
    <property type="term" value="C:cytoplasm"/>
    <property type="evidence" value="ECO:0007669"/>
    <property type="project" value="TreeGrafter"/>
</dbReference>
<dbReference type="STRING" id="1120976.SAMN03080606_00722"/>
<organism evidence="10 11">
    <name type="scientific">Alkaliphilus peptidifermentans DSM 18978</name>
    <dbReference type="NCBI Taxonomy" id="1120976"/>
    <lineage>
        <taxon>Bacteria</taxon>
        <taxon>Bacillati</taxon>
        <taxon>Bacillota</taxon>
        <taxon>Clostridia</taxon>
        <taxon>Peptostreptococcales</taxon>
        <taxon>Natronincolaceae</taxon>
        <taxon>Alkaliphilus</taxon>
    </lineage>
</organism>
<dbReference type="PANTHER" id="PTHR21039:SF0">
    <property type="entry name" value="HISTIDINOL-PHOSPHATASE"/>
    <property type="match status" value="1"/>
</dbReference>
<keyword evidence="4 8" id="KW-0028">Amino-acid biosynthesis</keyword>
<dbReference type="Gene3D" id="3.20.20.140">
    <property type="entry name" value="Metal-dependent hydrolases"/>
    <property type="match status" value="1"/>
</dbReference>
<evidence type="ECO:0000256" key="5">
    <source>
        <dbReference type="ARBA" id="ARBA00022801"/>
    </source>
</evidence>
<evidence type="ECO:0000256" key="4">
    <source>
        <dbReference type="ARBA" id="ARBA00022605"/>
    </source>
</evidence>
<proteinExistence type="inferred from homology"/>
<evidence type="ECO:0000313" key="11">
    <source>
        <dbReference type="Proteomes" id="UP000198636"/>
    </source>
</evidence>
<comment type="similarity">
    <text evidence="2 8">Belongs to the PHP hydrolase family. HisK subfamily.</text>
</comment>
<dbReference type="AlphaFoldDB" id="A0A1G5CPF4"/>
<dbReference type="Proteomes" id="UP000198636">
    <property type="component" value="Unassembled WGS sequence"/>
</dbReference>
<keyword evidence="6 8" id="KW-0368">Histidine biosynthesis</keyword>
<feature type="domain" description="Polymerase/histidinol phosphatase N-terminal" evidence="9">
    <location>
        <begin position="2"/>
        <end position="84"/>
    </location>
</feature>
<gene>
    <name evidence="10" type="ORF">SAMN03080606_00722</name>
</gene>
<dbReference type="InterPro" id="IPR004013">
    <property type="entry name" value="PHP_dom"/>
</dbReference>
<sequence>MFDYHIHSHFSPDAIMTMEAGIKAAITKGLSEICFTDHIDYDFDGNNHHIIFDYDDYFKAIKNYKDKYKNEIEIKIGVELGLQSHSLDKYNEDIQNHSFDFVIGSVHSVEKTDLYSGSFFNKKTQLEAYSKYFEELYLIITQFEEFNVIGHLDVIKRYGSYDIPLPLESYSEITRSILLRIIEKGKGIELNTSGIRYQVGDYHPSLDVFKLYHQLGGEIITIGSDAHRTDQLGFDLKNALKALDIIGFKYICTFDTMQPRFHKIISLI</sequence>
<reference evidence="10 11" key="1">
    <citation type="submission" date="2016-10" db="EMBL/GenBank/DDBJ databases">
        <authorList>
            <person name="de Groot N.N."/>
        </authorList>
    </citation>
    <scope>NUCLEOTIDE SEQUENCE [LARGE SCALE GENOMIC DNA]</scope>
    <source>
        <strain evidence="10 11">DSM 18978</strain>
    </source>
</reference>
<keyword evidence="11" id="KW-1185">Reference proteome</keyword>
<dbReference type="InterPro" id="IPR010140">
    <property type="entry name" value="Histidinol_P_phosphatase_HisJ"/>
</dbReference>
<evidence type="ECO:0000256" key="6">
    <source>
        <dbReference type="ARBA" id="ARBA00023102"/>
    </source>
</evidence>
<evidence type="ECO:0000256" key="8">
    <source>
        <dbReference type="RuleBase" id="RU366003"/>
    </source>
</evidence>
<evidence type="ECO:0000259" key="9">
    <source>
        <dbReference type="SMART" id="SM00481"/>
    </source>
</evidence>
<dbReference type="InterPro" id="IPR016195">
    <property type="entry name" value="Pol/histidinol_Pase-like"/>
</dbReference>
<evidence type="ECO:0000256" key="1">
    <source>
        <dbReference type="ARBA" id="ARBA00004970"/>
    </source>
</evidence>
<name>A0A1G5CPF4_9FIRM</name>
<evidence type="ECO:0000313" key="10">
    <source>
        <dbReference type="EMBL" id="SCY04130.1"/>
    </source>
</evidence>
<dbReference type="EMBL" id="FMUS01000003">
    <property type="protein sequence ID" value="SCY04130.1"/>
    <property type="molecule type" value="Genomic_DNA"/>
</dbReference>
<dbReference type="PANTHER" id="PTHR21039">
    <property type="entry name" value="HISTIDINOL PHOSPHATASE-RELATED"/>
    <property type="match status" value="1"/>
</dbReference>
<dbReference type="UniPathway" id="UPA00031">
    <property type="reaction ID" value="UER00013"/>
</dbReference>
<keyword evidence="5 8" id="KW-0378">Hydrolase</keyword>
<evidence type="ECO:0000256" key="2">
    <source>
        <dbReference type="ARBA" id="ARBA00009152"/>
    </source>
</evidence>
<dbReference type="SMART" id="SM00481">
    <property type="entry name" value="POLIIIAc"/>
    <property type="match status" value="1"/>
</dbReference>
<dbReference type="EC" id="3.1.3.15" evidence="3 8"/>
<dbReference type="NCBIfam" id="TIGR01856">
    <property type="entry name" value="hisJ_fam"/>
    <property type="match status" value="1"/>
</dbReference>
<dbReference type="SUPFAM" id="SSF89550">
    <property type="entry name" value="PHP domain-like"/>
    <property type="match status" value="1"/>
</dbReference>
<evidence type="ECO:0000256" key="7">
    <source>
        <dbReference type="ARBA" id="ARBA00049158"/>
    </source>
</evidence>
<dbReference type="RefSeq" id="WP_091540052.1">
    <property type="nucleotide sequence ID" value="NZ_FMUS01000003.1"/>
</dbReference>
<comment type="pathway">
    <text evidence="1 8">Amino-acid biosynthesis; L-histidine biosynthesis; L-histidine from 5-phospho-alpha-D-ribose 1-diphosphate: step 8/9.</text>
</comment>
<protein>
    <recommendedName>
        <fullName evidence="3 8">Histidinol-phosphatase</fullName>
        <shortName evidence="8">HolPase</shortName>
        <ecNumber evidence="3 8">3.1.3.15</ecNumber>
    </recommendedName>
</protein>